<evidence type="ECO:0000259" key="1">
    <source>
        <dbReference type="Pfam" id="PF05175"/>
    </source>
</evidence>
<evidence type="ECO:0000313" key="2">
    <source>
        <dbReference type="EMBL" id="GAA2085302.1"/>
    </source>
</evidence>
<dbReference type="Gene3D" id="3.40.50.150">
    <property type="entry name" value="Vaccinia Virus protein VP39"/>
    <property type="match status" value="1"/>
</dbReference>
<keyword evidence="3" id="KW-1185">Reference proteome</keyword>
<evidence type="ECO:0000313" key="3">
    <source>
        <dbReference type="Proteomes" id="UP001501480"/>
    </source>
</evidence>
<protein>
    <recommendedName>
        <fullName evidence="1">Methyltransferase small domain-containing protein</fullName>
    </recommendedName>
</protein>
<comment type="caution">
    <text evidence="2">The sequence shown here is derived from an EMBL/GenBank/DDBJ whole genome shotgun (WGS) entry which is preliminary data.</text>
</comment>
<dbReference type="SUPFAM" id="SSF53335">
    <property type="entry name" value="S-adenosyl-L-methionine-dependent methyltransferases"/>
    <property type="match status" value="1"/>
</dbReference>
<dbReference type="InterPro" id="IPR050320">
    <property type="entry name" value="N5-glutamine_MTase"/>
</dbReference>
<proteinExistence type="predicted"/>
<name>A0ABN2W6W1_9ACTN</name>
<dbReference type="Proteomes" id="UP001501480">
    <property type="component" value="Unassembled WGS sequence"/>
</dbReference>
<organism evidence="2 3">
    <name type="scientific">Aeromicrobium halocynthiae</name>
    <dbReference type="NCBI Taxonomy" id="560557"/>
    <lineage>
        <taxon>Bacteria</taxon>
        <taxon>Bacillati</taxon>
        <taxon>Actinomycetota</taxon>
        <taxon>Actinomycetes</taxon>
        <taxon>Propionibacteriales</taxon>
        <taxon>Nocardioidaceae</taxon>
        <taxon>Aeromicrobium</taxon>
    </lineage>
</organism>
<dbReference type="InterPro" id="IPR007848">
    <property type="entry name" value="Small_mtfrase_dom"/>
</dbReference>
<feature type="domain" description="Methyltransferase small" evidence="1">
    <location>
        <begin position="43"/>
        <end position="121"/>
    </location>
</feature>
<gene>
    <name evidence="2" type="ORF">GCM10009821_28590</name>
</gene>
<reference evidence="2 3" key="1">
    <citation type="journal article" date="2019" name="Int. J. Syst. Evol. Microbiol.">
        <title>The Global Catalogue of Microorganisms (GCM) 10K type strain sequencing project: providing services to taxonomists for standard genome sequencing and annotation.</title>
        <authorList>
            <consortium name="The Broad Institute Genomics Platform"/>
            <consortium name="The Broad Institute Genome Sequencing Center for Infectious Disease"/>
            <person name="Wu L."/>
            <person name="Ma J."/>
        </authorList>
    </citation>
    <scope>NUCLEOTIDE SEQUENCE [LARGE SCALE GENOMIC DNA]</scope>
    <source>
        <strain evidence="2 3">JCM 15749</strain>
    </source>
</reference>
<dbReference type="PROSITE" id="PS00092">
    <property type="entry name" value="N6_MTASE"/>
    <property type="match status" value="1"/>
</dbReference>
<dbReference type="CDD" id="cd02440">
    <property type="entry name" value="AdoMet_MTases"/>
    <property type="match status" value="1"/>
</dbReference>
<dbReference type="PANTHER" id="PTHR18895:SF74">
    <property type="entry name" value="MTRF1L RELEASE FACTOR GLUTAMINE METHYLTRANSFERASE"/>
    <property type="match status" value="1"/>
</dbReference>
<dbReference type="EMBL" id="BAAAPY010000015">
    <property type="protein sequence ID" value="GAA2085302.1"/>
    <property type="molecule type" value="Genomic_DNA"/>
</dbReference>
<accession>A0ABN2W6W1</accession>
<dbReference type="InterPro" id="IPR029063">
    <property type="entry name" value="SAM-dependent_MTases_sf"/>
</dbReference>
<sequence>MTTAAASSLDFDGLTIEYDDRVLVPRPWTVRQSHWARELLADVPEGPVLELCSGVGHIGLATVAGTGRMLVMVDRDEHAAELSRRNAVQVAETCEVRCAALETALGPQERFPMVLADPPWVPTAEVVRFPEDPVPAIDGGHDGLGPARACVRAGAAHLAPGGQMILQLGDAAQARRLEPAVEEFGLVVVDVREEPGGALVRLRRVEDGLVPGRT</sequence>
<dbReference type="PANTHER" id="PTHR18895">
    <property type="entry name" value="HEMK METHYLTRANSFERASE"/>
    <property type="match status" value="1"/>
</dbReference>
<dbReference type="Pfam" id="PF05175">
    <property type="entry name" value="MTS"/>
    <property type="match status" value="1"/>
</dbReference>
<dbReference type="InterPro" id="IPR002052">
    <property type="entry name" value="DNA_methylase_N6_adenine_CS"/>
</dbReference>